<feature type="compositionally biased region" description="Basic and acidic residues" evidence="1">
    <location>
        <begin position="296"/>
        <end position="320"/>
    </location>
</feature>
<feature type="region of interest" description="Disordered" evidence="1">
    <location>
        <begin position="295"/>
        <end position="320"/>
    </location>
</feature>
<dbReference type="AlphaFoldDB" id="A0A0H5PXF8"/>
<evidence type="ECO:0000313" key="2">
    <source>
        <dbReference type="EMBL" id="CRY93849.1"/>
    </source>
</evidence>
<reference evidence="2" key="1">
    <citation type="submission" date="2015-06" db="EMBL/GenBank/DDBJ databases">
        <authorList>
            <person name="Joergensen T."/>
        </authorList>
    </citation>
    <scope>NUCLEOTIDE SEQUENCE</scope>
    <source>
        <plasmid evidence="2">pRGRH0081</plasmid>
    </source>
</reference>
<name>A0A0H5PXF8_9ZZZZ</name>
<organism evidence="2">
    <name type="scientific">uncultured prokaryote</name>
    <dbReference type="NCBI Taxonomy" id="198431"/>
    <lineage>
        <taxon>unclassified sequences</taxon>
        <taxon>environmental samples</taxon>
    </lineage>
</organism>
<dbReference type="InterPro" id="IPR001668">
    <property type="entry name" value="Mob_Pre"/>
</dbReference>
<evidence type="ECO:0000256" key="1">
    <source>
        <dbReference type="SAM" id="MobiDB-lite"/>
    </source>
</evidence>
<dbReference type="CDD" id="cd17242">
    <property type="entry name" value="MobM_relaxase"/>
    <property type="match status" value="1"/>
</dbReference>
<dbReference type="GO" id="GO:0003677">
    <property type="term" value="F:DNA binding"/>
    <property type="evidence" value="ECO:0007669"/>
    <property type="project" value="InterPro"/>
</dbReference>
<keyword evidence="2" id="KW-0614">Plasmid</keyword>
<accession>A0A0H5PXF8</accession>
<dbReference type="NCBIfam" id="NF041497">
    <property type="entry name" value="MobV"/>
    <property type="match status" value="1"/>
</dbReference>
<sequence length="320" mass="37437">MSYVIMRMKKLKTRASVASSGRHNFRERETPNADESLTITNSHEKAQNTNDLMHRLTMNIPTPKNRRKNAVLAVEYMITASPEWWQSATPMQKIEFEQKAKRFLTETYGEKNIIQFSIHRDEKTPHVSAIVTPMFENKLNARHFCGGRAKLAEQQDRIAELMSELGLERGIRGSKAKHKTIQQFYSEIQKNDRDTTVQAVTADELKPKKTGFLHSETVEGVAQRINNRLRAPVKALRARSKQLNEVEYENKSLRSERRAIEPYLQIMSTLPKKMQNDLLKQLGQISKNYRQQQLDEYEKKRKQRELERAQRSKDRHGFER</sequence>
<dbReference type="Pfam" id="PF01076">
    <property type="entry name" value="Mob_Pre"/>
    <property type="match status" value="1"/>
</dbReference>
<geneLocation type="plasmid" evidence="2">
    <name>pRGRH0081</name>
</geneLocation>
<dbReference type="Gene3D" id="3.30.930.30">
    <property type="match status" value="1"/>
</dbReference>
<evidence type="ECO:0008006" key="3">
    <source>
        <dbReference type="Google" id="ProtNLM"/>
    </source>
</evidence>
<dbReference type="GO" id="GO:0006310">
    <property type="term" value="P:DNA recombination"/>
    <property type="evidence" value="ECO:0007669"/>
    <property type="project" value="InterPro"/>
</dbReference>
<proteinExistence type="predicted"/>
<reference evidence="2" key="2">
    <citation type="submission" date="2015-07" db="EMBL/GenBank/DDBJ databases">
        <title>Plasmids, circular viruses and viroids from rat gut.</title>
        <authorList>
            <person name="Jorgensen T.J."/>
            <person name="Hansen M.A."/>
            <person name="Xu Z."/>
            <person name="Tabak M.A."/>
            <person name="Sorensen S.J."/>
            <person name="Hansen L.H."/>
        </authorList>
    </citation>
    <scope>NUCLEOTIDE SEQUENCE</scope>
    <source>
        <plasmid evidence="2">pRGRH0081</plasmid>
    </source>
</reference>
<dbReference type="EMBL" id="LN852772">
    <property type="protein sequence ID" value="CRY93849.1"/>
    <property type="molecule type" value="Genomic_DNA"/>
</dbReference>
<protein>
    <recommendedName>
        <fullName evidence="3">Plasmid recombination enzyme</fullName>
    </recommendedName>
</protein>